<proteinExistence type="predicted"/>
<dbReference type="Proteomes" id="UP001234178">
    <property type="component" value="Unassembled WGS sequence"/>
</dbReference>
<gene>
    <name evidence="1" type="ORF">OUZ56_003378</name>
</gene>
<keyword evidence="2" id="KW-1185">Reference proteome</keyword>
<evidence type="ECO:0000313" key="2">
    <source>
        <dbReference type="Proteomes" id="UP001234178"/>
    </source>
</evidence>
<comment type="caution">
    <text evidence="1">The sequence shown here is derived from an EMBL/GenBank/DDBJ whole genome shotgun (WGS) entry which is preliminary data.</text>
</comment>
<reference evidence="1 2" key="1">
    <citation type="journal article" date="2023" name="Nucleic Acids Res.">
        <title>The hologenome of Daphnia magna reveals possible DNA methylation and microbiome-mediated evolution of the host genome.</title>
        <authorList>
            <person name="Chaturvedi A."/>
            <person name="Li X."/>
            <person name="Dhandapani V."/>
            <person name="Marshall H."/>
            <person name="Kissane S."/>
            <person name="Cuenca-Cambronero M."/>
            <person name="Asole G."/>
            <person name="Calvet F."/>
            <person name="Ruiz-Romero M."/>
            <person name="Marangio P."/>
            <person name="Guigo R."/>
            <person name="Rago D."/>
            <person name="Mirbahai L."/>
            <person name="Eastwood N."/>
            <person name="Colbourne J.K."/>
            <person name="Zhou J."/>
            <person name="Mallon E."/>
            <person name="Orsini L."/>
        </authorList>
    </citation>
    <scope>NUCLEOTIDE SEQUENCE [LARGE SCALE GENOMIC DNA]</scope>
    <source>
        <strain evidence="1">LRV0_1</strain>
    </source>
</reference>
<evidence type="ECO:0000313" key="1">
    <source>
        <dbReference type="EMBL" id="KAK4021462.1"/>
    </source>
</evidence>
<dbReference type="EMBL" id="JAOYFB010000036">
    <property type="protein sequence ID" value="KAK4021462.1"/>
    <property type="molecule type" value="Genomic_DNA"/>
</dbReference>
<accession>A0ABR0A8L1</accession>
<organism evidence="1 2">
    <name type="scientific">Daphnia magna</name>
    <dbReference type="NCBI Taxonomy" id="35525"/>
    <lineage>
        <taxon>Eukaryota</taxon>
        <taxon>Metazoa</taxon>
        <taxon>Ecdysozoa</taxon>
        <taxon>Arthropoda</taxon>
        <taxon>Crustacea</taxon>
        <taxon>Branchiopoda</taxon>
        <taxon>Diplostraca</taxon>
        <taxon>Cladocera</taxon>
        <taxon>Anomopoda</taxon>
        <taxon>Daphniidae</taxon>
        <taxon>Daphnia</taxon>
    </lineage>
</organism>
<protein>
    <submittedName>
        <fullName evidence="1">Uncharacterized protein</fullName>
    </submittedName>
</protein>
<sequence>MLFVEEQIRYYVKQYGSSARNRKSSDGVVGDIVSGILYEESRHRGYICDNTIPILICVGGANPYERSSSIMFNALTLLPVLCSKIRLNSMDYTDVISAYILAKLLEKEKDILACIQILKMGLQVSLCGLNSNTILIY</sequence>
<name>A0ABR0A8L1_9CRUS</name>